<gene>
    <name evidence="2" type="primary">Necator_chrX.g23606</name>
    <name evidence="2" type="ORF">RB195_023442</name>
</gene>
<feature type="compositionally biased region" description="Basic and acidic residues" evidence="1">
    <location>
        <begin position="45"/>
        <end position="54"/>
    </location>
</feature>
<name>A0ABR1EJ87_NECAM</name>
<keyword evidence="3" id="KW-1185">Reference proteome</keyword>
<organism evidence="2 3">
    <name type="scientific">Necator americanus</name>
    <name type="common">Human hookworm</name>
    <dbReference type="NCBI Taxonomy" id="51031"/>
    <lineage>
        <taxon>Eukaryota</taxon>
        <taxon>Metazoa</taxon>
        <taxon>Ecdysozoa</taxon>
        <taxon>Nematoda</taxon>
        <taxon>Chromadorea</taxon>
        <taxon>Rhabditida</taxon>
        <taxon>Rhabditina</taxon>
        <taxon>Rhabditomorpha</taxon>
        <taxon>Strongyloidea</taxon>
        <taxon>Ancylostomatidae</taxon>
        <taxon>Bunostominae</taxon>
        <taxon>Necator</taxon>
    </lineage>
</organism>
<dbReference type="Proteomes" id="UP001303046">
    <property type="component" value="Unassembled WGS sequence"/>
</dbReference>
<sequence length="89" mass="10042">METRGRAMYDVLTKRTTCGEDTRTRILRSQGGDRQYHGMARTIADAKDNVDDRASTIVPPTATRPARKRRPPSQLQADPKMKTHAMRSS</sequence>
<proteinExistence type="predicted"/>
<comment type="caution">
    <text evidence="2">The sequence shown here is derived from an EMBL/GenBank/DDBJ whole genome shotgun (WGS) entry which is preliminary data.</text>
</comment>
<evidence type="ECO:0000313" key="3">
    <source>
        <dbReference type="Proteomes" id="UP001303046"/>
    </source>
</evidence>
<protein>
    <submittedName>
        <fullName evidence="2">Uncharacterized protein</fullName>
    </submittedName>
</protein>
<feature type="region of interest" description="Disordered" evidence="1">
    <location>
        <begin position="45"/>
        <end position="89"/>
    </location>
</feature>
<accession>A0ABR1EJ87</accession>
<reference evidence="2 3" key="1">
    <citation type="submission" date="2023-08" db="EMBL/GenBank/DDBJ databases">
        <title>A Necator americanus chromosomal reference genome.</title>
        <authorList>
            <person name="Ilik V."/>
            <person name="Petrzelkova K.J."/>
            <person name="Pardy F."/>
            <person name="Fuh T."/>
            <person name="Niatou-Singa F.S."/>
            <person name="Gouil Q."/>
            <person name="Baker L."/>
            <person name="Ritchie M.E."/>
            <person name="Jex A.R."/>
            <person name="Gazzola D."/>
            <person name="Li H."/>
            <person name="Toshio Fujiwara R."/>
            <person name="Zhan B."/>
            <person name="Aroian R.V."/>
            <person name="Pafco B."/>
            <person name="Schwarz E.M."/>
        </authorList>
    </citation>
    <scope>NUCLEOTIDE SEQUENCE [LARGE SCALE GENOMIC DNA]</scope>
    <source>
        <strain evidence="2 3">Aroian</strain>
        <tissue evidence="2">Whole animal</tissue>
    </source>
</reference>
<dbReference type="EMBL" id="JAVFWL010000006">
    <property type="protein sequence ID" value="KAK6762732.1"/>
    <property type="molecule type" value="Genomic_DNA"/>
</dbReference>
<evidence type="ECO:0000313" key="2">
    <source>
        <dbReference type="EMBL" id="KAK6762732.1"/>
    </source>
</evidence>
<evidence type="ECO:0000256" key="1">
    <source>
        <dbReference type="SAM" id="MobiDB-lite"/>
    </source>
</evidence>